<dbReference type="PANTHER" id="PTHR31343:SF8">
    <property type="entry name" value="OS07G0246600 PROTEIN"/>
    <property type="match status" value="1"/>
</dbReference>
<dbReference type="EMBL" id="JAXQNO010000007">
    <property type="protein sequence ID" value="KAK4794402.1"/>
    <property type="molecule type" value="Genomic_DNA"/>
</dbReference>
<dbReference type="InterPro" id="IPR008507">
    <property type="entry name" value="DUF789"/>
</dbReference>
<dbReference type="Proteomes" id="UP001346149">
    <property type="component" value="Unassembled WGS sequence"/>
</dbReference>
<reference evidence="2 3" key="1">
    <citation type="journal article" date="2023" name="Hortic Res">
        <title>Pangenome of water caltrop reveals structural variations and asymmetric subgenome divergence after allopolyploidization.</title>
        <authorList>
            <person name="Zhang X."/>
            <person name="Chen Y."/>
            <person name="Wang L."/>
            <person name="Yuan Y."/>
            <person name="Fang M."/>
            <person name="Shi L."/>
            <person name="Lu R."/>
            <person name="Comes H.P."/>
            <person name="Ma Y."/>
            <person name="Chen Y."/>
            <person name="Huang G."/>
            <person name="Zhou Y."/>
            <person name="Zheng Z."/>
            <person name="Qiu Y."/>
        </authorList>
    </citation>
    <scope>NUCLEOTIDE SEQUENCE [LARGE SCALE GENOMIC DNA]</scope>
    <source>
        <strain evidence="2">F231</strain>
    </source>
</reference>
<keyword evidence="3" id="KW-1185">Reference proteome</keyword>
<evidence type="ECO:0000313" key="2">
    <source>
        <dbReference type="EMBL" id="KAK4794402.1"/>
    </source>
</evidence>
<feature type="compositionally biased region" description="Polar residues" evidence="1">
    <location>
        <begin position="31"/>
        <end position="52"/>
    </location>
</feature>
<protein>
    <submittedName>
        <fullName evidence="2">Uncharacterized protein</fullName>
    </submittedName>
</protein>
<feature type="compositionally biased region" description="Low complexity" evidence="1">
    <location>
        <begin position="1"/>
        <end position="10"/>
    </location>
</feature>
<evidence type="ECO:0000313" key="3">
    <source>
        <dbReference type="Proteomes" id="UP001346149"/>
    </source>
</evidence>
<accession>A0AAN7R964</accession>
<dbReference type="Pfam" id="PF05623">
    <property type="entry name" value="DUF789"/>
    <property type="match status" value="1"/>
</dbReference>
<proteinExistence type="predicted"/>
<dbReference type="AlphaFoldDB" id="A0AAN7R964"/>
<feature type="region of interest" description="Disordered" evidence="1">
    <location>
        <begin position="1"/>
        <end position="52"/>
    </location>
</feature>
<gene>
    <name evidence="2" type="ORF">SAY86_012396</name>
</gene>
<comment type="caution">
    <text evidence="2">The sequence shown here is derived from an EMBL/GenBank/DDBJ whole genome shotgun (WGS) entry which is preliminary data.</text>
</comment>
<sequence length="373" mass="42129">MPVSGRVSVARSRRGEDRFYCPPALRKQQVDSRTSNLGTQSEKTSGPVTESDQPVLESVSRCSVSGKSQIDCFNSNLDRFLEWTTPRVPVKCLPKAKLSRLRSSQLDDHIFFKLGDLWDSFTEWSAYGAGVPLLLNGSDYVIQYYVPYLSGIQLYIDPSRSLPQRSGRPGEESDADSSLETSSDIHRFNGLSIKDQPSTDSSCDEAEIPNPPGQLVFEYLACDPPYSRKPLFDKILTLSSEFPGLWEYQSCDLSSSSWISIAWYPIYRIPMGPTLQNLDACFLTFHSLSTCGYKNNETLSKLPLATFGLASYKFKRSVWNPVGMEEYPKASSLFRAADNWLRLLQVNHPDFNFFISHSMYFCPRRSCCPMPQP</sequence>
<dbReference type="PANTHER" id="PTHR31343">
    <property type="entry name" value="T15D22.8"/>
    <property type="match status" value="1"/>
</dbReference>
<organism evidence="2 3">
    <name type="scientific">Trapa natans</name>
    <name type="common">Water chestnut</name>
    <dbReference type="NCBI Taxonomy" id="22666"/>
    <lineage>
        <taxon>Eukaryota</taxon>
        <taxon>Viridiplantae</taxon>
        <taxon>Streptophyta</taxon>
        <taxon>Embryophyta</taxon>
        <taxon>Tracheophyta</taxon>
        <taxon>Spermatophyta</taxon>
        <taxon>Magnoliopsida</taxon>
        <taxon>eudicotyledons</taxon>
        <taxon>Gunneridae</taxon>
        <taxon>Pentapetalae</taxon>
        <taxon>rosids</taxon>
        <taxon>malvids</taxon>
        <taxon>Myrtales</taxon>
        <taxon>Lythraceae</taxon>
        <taxon>Trapa</taxon>
    </lineage>
</organism>
<name>A0AAN7R964_TRANT</name>
<evidence type="ECO:0000256" key="1">
    <source>
        <dbReference type="SAM" id="MobiDB-lite"/>
    </source>
</evidence>